<dbReference type="Gene3D" id="3.40.50.150">
    <property type="entry name" value="Vaccinia Virus protein VP39"/>
    <property type="match status" value="1"/>
</dbReference>
<dbReference type="PANTHER" id="PTHR43542:SF1">
    <property type="entry name" value="METHYLTRANSFERASE"/>
    <property type="match status" value="1"/>
</dbReference>
<protein>
    <recommendedName>
        <fullName evidence="4">16S rRNA (Guanine(966)-N(2))-methyltransferase RsmD</fullName>
    </recommendedName>
</protein>
<dbReference type="PROSITE" id="PS00092">
    <property type="entry name" value="N6_MTASE"/>
    <property type="match status" value="1"/>
</dbReference>
<feature type="non-terminal residue" evidence="3">
    <location>
        <position position="110"/>
    </location>
</feature>
<keyword evidence="1" id="KW-0489">Methyltransferase</keyword>
<dbReference type="CDD" id="cd02440">
    <property type="entry name" value="AdoMet_MTases"/>
    <property type="match status" value="1"/>
</dbReference>
<organism evidence="3">
    <name type="scientific">marine metagenome</name>
    <dbReference type="NCBI Taxonomy" id="408172"/>
    <lineage>
        <taxon>unclassified sequences</taxon>
        <taxon>metagenomes</taxon>
        <taxon>ecological metagenomes</taxon>
    </lineage>
</organism>
<dbReference type="GO" id="GO:0031167">
    <property type="term" value="P:rRNA methylation"/>
    <property type="evidence" value="ECO:0007669"/>
    <property type="project" value="InterPro"/>
</dbReference>
<dbReference type="GO" id="GO:0008168">
    <property type="term" value="F:methyltransferase activity"/>
    <property type="evidence" value="ECO:0007669"/>
    <property type="project" value="UniProtKB-KW"/>
</dbReference>
<dbReference type="PANTHER" id="PTHR43542">
    <property type="entry name" value="METHYLTRANSFERASE"/>
    <property type="match status" value="1"/>
</dbReference>
<evidence type="ECO:0000313" key="3">
    <source>
        <dbReference type="EMBL" id="SVE44124.1"/>
    </source>
</evidence>
<dbReference type="AlphaFoldDB" id="A0A383DII5"/>
<evidence type="ECO:0000256" key="1">
    <source>
        <dbReference type="ARBA" id="ARBA00022603"/>
    </source>
</evidence>
<keyword evidence="2" id="KW-0808">Transferase</keyword>
<dbReference type="Pfam" id="PF03602">
    <property type="entry name" value="Cons_hypoth95"/>
    <property type="match status" value="1"/>
</dbReference>
<gene>
    <name evidence="3" type="ORF">METZ01_LOCUS496978</name>
</gene>
<accession>A0A383DII5</accession>
<proteinExistence type="predicted"/>
<sequence>LFDVKNLHVRPTQAKVRKSIFQILEPFDGLEVLDLYAGVGTLGIEAMSRGASRVVFVEKNRRVFKVLKKNIDLFEPENSKLILMDVKKYLVQVKTQQFDIILADPPYSEV</sequence>
<name>A0A383DII5_9ZZZZ</name>
<dbReference type="InterPro" id="IPR029063">
    <property type="entry name" value="SAM-dependent_MTases_sf"/>
</dbReference>
<reference evidence="3" key="1">
    <citation type="submission" date="2018-05" db="EMBL/GenBank/DDBJ databases">
        <authorList>
            <person name="Lanie J.A."/>
            <person name="Ng W.-L."/>
            <person name="Kazmierczak K.M."/>
            <person name="Andrzejewski T.M."/>
            <person name="Davidsen T.M."/>
            <person name="Wayne K.J."/>
            <person name="Tettelin H."/>
            <person name="Glass J.I."/>
            <person name="Rusch D."/>
            <person name="Podicherti R."/>
            <person name="Tsui H.-C.T."/>
            <person name="Winkler M.E."/>
        </authorList>
    </citation>
    <scope>NUCLEOTIDE SEQUENCE</scope>
</reference>
<dbReference type="EMBL" id="UINC01217501">
    <property type="protein sequence ID" value="SVE44124.1"/>
    <property type="molecule type" value="Genomic_DNA"/>
</dbReference>
<dbReference type="InterPro" id="IPR004398">
    <property type="entry name" value="RNA_MeTrfase_RsmD"/>
</dbReference>
<dbReference type="SUPFAM" id="SSF53335">
    <property type="entry name" value="S-adenosyl-L-methionine-dependent methyltransferases"/>
    <property type="match status" value="1"/>
</dbReference>
<feature type="non-terminal residue" evidence="3">
    <location>
        <position position="1"/>
    </location>
</feature>
<dbReference type="InterPro" id="IPR002052">
    <property type="entry name" value="DNA_methylase_N6_adenine_CS"/>
</dbReference>
<evidence type="ECO:0000256" key="2">
    <source>
        <dbReference type="ARBA" id="ARBA00022679"/>
    </source>
</evidence>
<evidence type="ECO:0008006" key="4">
    <source>
        <dbReference type="Google" id="ProtNLM"/>
    </source>
</evidence>
<dbReference type="GO" id="GO:0003676">
    <property type="term" value="F:nucleic acid binding"/>
    <property type="evidence" value="ECO:0007669"/>
    <property type="project" value="InterPro"/>
</dbReference>